<gene>
    <name evidence="2" type="ORF">PFISCL1PPCAC_16076</name>
</gene>
<evidence type="ECO:0000313" key="3">
    <source>
        <dbReference type="Proteomes" id="UP001432322"/>
    </source>
</evidence>
<keyword evidence="1" id="KW-1133">Transmembrane helix</keyword>
<proteinExistence type="predicted"/>
<sequence>IAAPVFEDEIGVHHKFDGYTTGNTDAVQTMKQQMESKNNSRARFVQILNWTMIVVACLAVLLSILGWICVYLLTVRISNNAFDIVRVEQACAEHPLPFFPETTSSNSNCRSAGEPLSDVPWENVKGKNVRYRKLSPGVLYRREAGENVIEQT</sequence>
<evidence type="ECO:0000256" key="1">
    <source>
        <dbReference type="SAM" id="Phobius"/>
    </source>
</evidence>
<dbReference type="Proteomes" id="UP001432322">
    <property type="component" value="Unassembled WGS sequence"/>
</dbReference>
<keyword evidence="1" id="KW-0812">Transmembrane</keyword>
<evidence type="ECO:0000313" key="2">
    <source>
        <dbReference type="EMBL" id="GMT24779.1"/>
    </source>
</evidence>
<feature type="transmembrane region" description="Helical" evidence="1">
    <location>
        <begin position="47"/>
        <end position="73"/>
    </location>
</feature>
<dbReference type="AlphaFoldDB" id="A0AAV5W239"/>
<protein>
    <submittedName>
        <fullName evidence="2">Uncharacterized protein</fullName>
    </submittedName>
</protein>
<organism evidence="2 3">
    <name type="scientific">Pristionchus fissidentatus</name>
    <dbReference type="NCBI Taxonomy" id="1538716"/>
    <lineage>
        <taxon>Eukaryota</taxon>
        <taxon>Metazoa</taxon>
        <taxon>Ecdysozoa</taxon>
        <taxon>Nematoda</taxon>
        <taxon>Chromadorea</taxon>
        <taxon>Rhabditida</taxon>
        <taxon>Rhabditina</taxon>
        <taxon>Diplogasteromorpha</taxon>
        <taxon>Diplogasteroidea</taxon>
        <taxon>Neodiplogasteridae</taxon>
        <taxon>Pristionchus</taxon>
    </lineage>
</organism>
<keyword evidence="3" id="KW-1185">Reference proteome</keyword>
<keyword evidence="1" id="KW-0472">Membrane</keyword>
<accession>A0AAV5W239</accession>
<feature type="non-terminal residue" evidence="2">
    <location>
        <position position="1"/>
    </location>
</feature>
<dbReference type="EMBL" id="BTSY01000004">
    <property type="protein sequence ID" value="GMT24779.1"/>
    <property type="molecule type" value="Genomic_DNA"/>
</dbReference>
<comment type="caution">
    <text evidence="2">The sequence shown here is derived from an EMBL/GenBank/DDBJ whole genome shotgun (WGS) entry which is preliminary data.</text>
</comment>
<reference evidence="2" key="1">
    <citation type="submission" date="2023-10" db="EMBL/GenBank/DDBJ databases">
        <title>Genome assembly of Pristionchus species.</title>
        <authorList>
            <person name="Yoshida K."/>
            <person name="Sommer R.J."/>
        </authorList>
    </citation>
    <scope>NUCLEOTIDE SEQUENCE</scope>
    <source>
        <strain evidence="2">RS5133</strain>
    </source>
</reference>
<name>A0AAV5W239_9BILA</name>